<organism evidence="3 5">
    <name type="scientific">Gibberella zeae</name>
    <name type="common">Wheat head blight fungus</name>
    <name type="synonym">Fusarium graminearum</name>
    <dbReference type="NCBI Taxonomy" id="5518"/>
    <lineage>
        <taxon>Eukaryota</taxon>
        <taxon>Fungi</taxon>
        <taxon>Dikarya</taxon>
        <taxon>Ascomycota</taxon>
        <taxon>Pezizomycotina</taxon>
        <taxon>Sordariomycetes</taxon>
        <taxon>Hypocreomycetidae</taxon>
        <taxon>Hypocreales</taxon>
        <taxon>Nectriaceae</taxon>
        <taxon>Fusarium</taxon>
    </lineage>
</organism>
<proteinExistence type="predicted"/>
<feature type="compositionally biased region" description="Low complexity" evidence="2">
    <location>
        <begin position="56"/>
        <end position="75"/>
    </location>
</feature>
<evidence type="ECO:0000256" key="1">
    <source>
        <dbReference type="SAM" id="Coils"/>
    </source>
</evidence>
<evidence type="ECO:0000313" key="5">
    <source>
        <dbReference type="Proteomes" id="UP000746612"/>
    </source>
</evidence>
<reference evidence="4" key="1">
    <citation type="submission" date="2019-04" db="EMBL/GenBank/DDBJ databases">
        <authorList>
            <person name="Melise S."/>
            <person name="Noan J."/>
            <person name="Okalmin O."/>
        </authorList>
    </citation>
    <scope>NUCLEOTIDE SEQUENCE</scope>
    <source>
        <strain evidence="4">FN9</strain>
    </source>
</reference>
<gene>
    <name evidence="4" type="ORF">FUG_LOCUS456566</name>
    <name evidence="3" type="ORF">MDCFG202_LOCUS341893</name>
</gene>
<name>A0A2H3HUG4_GIBZA</name>
<keyword evidence="1" id="KW-0175">Coiled coil</keyword>
<dbReference type="Proteomes" id="UP000746612">
    <property type="component" value="Unassembled WGS sequence"/>
</dbReference>
<feature type="region of interest" description="Disordered" evidence="2">
    <location>
        <begin position="45"/>
        <end position="82"/>
    </location>
</feature>
<evidence type="ECO:0000313" key="3">
    <source>
        <dbReference type="EMBL" id="CAG1991334.1"/>
    </source>
</evidence>
<dbReference type="EMBL" id="CAJPIJ010000149">
    <property type="protein sequence ID" value="CAG1991334.1"/>
    <property type="molecule type" value="Genomic_DNA"/>
</dbReference>
<reference evidence="3" key="2">
    <citation type="submission" date="2021-03" db="EMBL/GenBank/DDBJ databases">
        <authorList>
            <person name="Alouane T."/>
            <person name="Langin T."/>
            <person name="Bonhomme L."/>
        </authorList>
    </citation>
    <scope>NUCLEOTIDE SEQUENCE</scope>
    <source>
        <strain evidence="3">MDC_Fg202</strain>
    </source>
</reference>
<feature type="coiled-coil region" evidence="1">
    <location>
        <begin position="100"/>
        <end position="134"/>
    </location>
</feature>
<dbReference type="EMBL" id="CAAKMV010000154">
    <property type="protein sequence ID" value="VIO61837.1"/>
    <property type="molecule type" value="Genomic_DNA"/>
</dbReference>
<evidence type="ECO:0000313" key="4">
    <source>
        <dbReference type="EMBL" id="VIO61837.1"/>
    </source>
</evidence>
<accession>A0A2H3HUG4</accession>
<protein>
    <submittedName>
        <fullName evidence="3">Uncharacterized protein</fullName>
    </submittedName>
</protein>
<evidence type="ECO:0000256" key="2">
    <source>
        <dbReference type="SAM" id="MobiDB-lite"/>
    </source>
</evidence>
<sequence length="191" mass="21361">MSSSSDYSDAAAAQLRVNIDHEVALFLMRLKSLGVDDLVEDEIEGFEAETSRPTAPKTSVPTNSSSSSSSSGVGSSKEKAPQQIIEISDVSGQIENYLEKKKLSQKQRDKRAEINRLEEDMADLDLQKRNLLNNAEIQRVSHVIGNVSTDIELNKILERYRASGVERAQLDAERQRLMDGIRRLQQKKRSS</sequence>
<dbReference type="OrthoDB" id="5094133at2759"/>
<dbReference type="AlphaFoldDB" id="A0A2H3HUG4"/>